<comment type="subcellular location">
    <subcellularLocation>
        <location evidence="1">Cell membrane</location>
        <topology evidence="1">Multi-pass membrane protein</topology>
    </subcellularLocation>
</comment>
<feature type="domain" description="MacB-like periplasmic core" evidence="9">
    <location>
        <begin position="21"/>
        <end position="231"/>
    </location>
</feature>
<dbReference type="Pfam" id="PF12704">
    <property type="entry name" value="MacB_PCD"/>
    <property type="match status" value="1"/>
</dbReference>
<dbReference type="EMBL" id="WBVO01000001">
    <property type="protein sequence ID" value="KAB2814542.1"/>
    <property type="molecule type" value="Genomic_DNA"/>
</dbReference>
<evidence type="ECO:0000313" key="10">
    <source>
        <dbReference type="EMBL" id="KAB2814542.1"/>
    </source>
</evidence>
<evidence type="ECO:0000256" key="3">
    <source>
        <dbReference type="ARBA" id="ARBA00022692"/>
    </source>
</evidence>
<dbReference type="GO" id="GO:0022857">
    <property type="term" value="F:transmembrane transporter activity"/>
    <property type="evidence" value="ECO:0007669"/>
    <property type="project" value="TreeGrafter"/>
</dbReference>
<accession>A0A6N6RLW5</accession>
<keyword evidence="3 7" id="KW-0812">Transmembrane</keyword>
<evidence type="ECO:0000259" key="9">
    <source>
        <dbReference type="Pfam" id="PF12704"/>
    </source>
</evidence>
<evidence type="ECO:0000256" key="7">
    <source>
        <dbReference type="SAM" id="Phobius"/>
    </source>
</evidence>
<dbReference type="InterPro" id="IPR025857">
    <property type="entry name" value="MacB_PCD"/>
</dbReference>
<dbReference type="AlphaFoldDB" id="A0A6N6RLW5"/>
<organism evidence="10 11">
    <name type="scientific">Phaeocystidibacter luteus</name>
    <dbReference type="NCBI Taxonomy" id="911197"/>
    <lineage>
        <taxon>Bacteria</taxon>
        <taxon>Pseudomonadati</taxon>
        <taxon>Bacteroidota</taxon>
        <taxon>Flavobacteriia</taxon>
        <taxon>Flavobacteriales</taxon>
        <taxon>Phaeocystidibacteraceae</taxon>
        <taxon>Phaeocystidibacter</taxon>
    </lineage>
</organism>
<evidence type="ECO:0000256" key="6">
    <source>
        <dbReference type="ARBA" id="ARBA00038076"/>
    </source>
</evidence>
<dbReference type="Proteomes" id="UP000468650">
    <property type="component" value="Unassembled WGS sequence"/>
</dbReference>
<feature type="transmembrane region" description="Helical" evidence="7">
    <location>
        <begin position="281"/>
        <end position="306"/>
    </location>
</feature>
<feature type="domain" description="ABC3 transporter permease C-terminal" evidence="8">
    <location>
        <begin position="285"/>
        <end position="402"/>
    </location>
</feature>
<keyword evidence="4 7" id="KW-1133">Transmembrane helix</keyword>
<sequence length="409" mass="46011">MFDLDKWQEIFETIRKNPLRTILTGFSVTWGIFMLVLLLAAGQGLSNGAKFAFGDDAMNSLWIYSDVTSIAHNGMNVGRRIQFEDDDLEFVKERYDAEIDQYTGRYSLWGAQINYAEKYGTHPMRGVHPGHQELEQTKIVTGRYINQMDIDNIRKSALIGKKTLPLFFGEEDPLGKWIRINGVPFQIVGVFQDIENERDEENFYVPITTAQRIFNGGRRIQQIMVTLDETDLQHSLMVQGEMRSDLIQKFGVHPNDERAIFIRNLQEQFQNIQNVLDGIQAFVWLIGIMTIIAGIVGVSNIMVVVVKERTKEIGIRKALGATPRSIVGLIIQESVFITAVAGYIGLVLAVVVVEFIGGNLVGSFFRNPEVDFEIAIYTTVLLVITGALAGLVPARRAAKVQPIEALREE</sequence>
<comment type="caution">
    <text evidence="10">The sequence shown here is derived from an EMBL/GenBank/DDBJ whole genome shotgun (WGS) entry which is preliminary data.</text>
</comment>
<dbReference type="OrthoDB" id="9770036at2"/>
<evidence type="ECO:0000313" key="11">
    <source>
        <dbReference type="Proteomes" id="UP000468650"/>
    </source>
</evidence>
<evidence type="ECO:0000256" key="2">
    <source>
        <dbReference type="ARBA" id="ARBA00022475"/>
    </source>
</evidence>
<name>A0A6N6RLW5_9FLAO</name>
<keyword evidence="11" id="KW-1185">Reference proteome</keyword>
<evidence type="ECO:0000256" key="5">
    <source>
        <dbReference type="ARBA" id="ARBA00023136"/>
    </source>
</evidence>
<comment type="similarity">
    <text evidence="6">Belongs to the ABC-4 integral membrane protein family.</text>
</comment>
<keyword evidence="2" id="KW-1003">Cell membrane</keyword>
<evidence type="ECO:0000256" key="4">
    <source>
        <dbReference type="ARBA" id="ARBA00022989"/>
    </source>
</evidence>
<dbReference type="Pfam" id="PF02687">
    <property type="entry name" value="FtsX"/>
    <property type="match status" value="1"/>
</dbReference>
<dbReference type="RefSeq" id="WP_151666120.1">
    <property type="nucleotide sequence ID" value="NZ_WBVO01000001.1"/>
</dbReference>
<dbReference type="GO" id="GO:0005886">
    <property type="term" value="C:plasma membrane"/>
    <property type="evidence" value="ECO:0007669"/>
    <property type="project" value="UniProtKB-SubCell"/>
</dbReference>
<dbReference type="InterPro" id="IPR003838">
    <property type="entry name" value="ABC3_permease_C"/>
</dbReference>
<feature type="transmembrane region" description="Helical" evidence="7">
    <location>
        <begin position="326"/>
        <end position="352"/>
    </location>
</feature>
<proteinExistence type="inferred from homology"/>
<dbReference type="PANTHER" id="PTHR30572">
    <property type="entry name" value="MEMBRANE COMPONENT OF TRANSPORTER-RELATED"/>
    <property type="match status" value="1"/>
</dbReference>
<keyword evidence="5 7" id="KW-0472">Membrane</keyword>
<dbReference type="PANTHER" id="PTHR30572:SF4">
    <property type="entry name" value="ABC TRANSPORTER PERMEASE YTRF"/>
    <property type="match status" value="1"/>
</dbReference>
<dbReference type="InterPro" id="IPR050250">
    <property type="entry name" value="Macrolide_Exporter_MacB"/>
</dbReference>
<evidence type="ECO:0000256" key="1">
    <source>
        <dbReference type="ARBA" id="ARBA00004651"/>
    </source>
</evidence>
<gene>
    <name evidence="10" type="ORF">F8C67_02040</name>
</gene>
<reference evidence="10 11" key="1">
    <citation type="submission" date="2019-09" db="EMBL/GenBank/DDBJ databases">
        <title>Genomes of family Cryomorphaceae.</title>
        <authorList>
            <person name="Bowman J.P."/>
        </authorList>
    </citation>
    <scope>NUCLEOTIDE SEQUENCE [LARGE SCALE GENOMIC DNA]</scope>
    <source>
        <strain evidence="10 11">LMG 25704</strain>
    </source>
</reference>
<feature type="transmembrane region" description="Helical" evidence="7">
    <location>
        <begin position="21"/>
        <end position="41"/>
    </location>
</feature>
<evidence type="ECO:0000259" key="8">
    <source>
        <dbReference type="Pfam" id="PF02687"/>
    </source>
</evidence>
<protein>
    <submittedName>
        <fullName evidence="10">ABC transporter permease</fullName>
    </submittedName>
</protein>
<feature type="transmembrane region" description="Helical" evidence="7">
    <location>
        <begin position="372"/>
        <end position="392"/>
    </location>
</feature>